<comment type="subcellular location">
    <subcellularLocation>
        <location evidence="3">Membrane</location>
        <topology evidence="3">Multi-pass membrane protein</topology>
    </subcellularLocation>
</comment>
<evidence type="ECO:0000256" key="2">
    <source>
        <dbReference type="ARBA" id="ARBA00001946"/>
    </source>
</evidence>
<feature type="transmembrane region" description="Helical" evidence="16">
    <location>
        <begin position="363"/>
        <end position="383"/>
    </location>
</feature>
<dbReference type="InterPro" id="IPR020846">
    <property type="entry name" value="MFS_dom"/>
</dbReference>
<dbReference type="InterPro" id="IPR036259">
    <property type="entry name" value="MFS_trans_sf"/>
</dbReference>
<dbReference type="NCBIfam" id="NF010052">
    <property type="entry name" value="PRK13529.1"/>
    <property type="match status" value="1"/>
</dbReference>
<name>A0A225AN66_TALAT</name>
<keyword evidence="9 16" id="KW-1133">Transmembrane helix</keyword>
<dbReference type="GeneID" id="31005997"/>
<dbReference type="PANTHER" id="PTHR23406">
    <property type="entry name" value="MALIC ENZYME-RELATED"/>
    <property type="match status" value="1"/>
</dbReference>
<dbReference type="InterPro" id="IPR012302">
    <property type="entry name" value="Malic_NAD-bd"/>
</dbReference>
<feature type="transmembrane region" description="Helical" evidence="16">
    <location>
        <begin position="59"/>
        <end position="86"/>
    </location>
</feature>
<feature type="transmembrane region" description="Helical" evidence="16">
    <location>
        <begin position="183"/>
        <end position="204"/>
    </location>
</feature>
<dbReference type="GO" id="GO:0005739">
    <property type="term" value="C:mitochondrion"/>
    <property type="evidence" value="ECO:0007669"/>
    <property type="project" value="TreeGrafter"/>
</dbReference>
<feature type="signal peptide" evidence="17">
    <location>
        <begin position="1"/>
        <end position="28"/>
    </location>
</feature>
<keyword evidence="12 16" id="KW-0472">Membrane</keyword>
<evidence type="ECO:0000256" key="9">
    <source>
        <dbReference type="ARBA" id="ARBA00022989"/>
    </source>
</evidence>
<evidence type="ECO:0000256" key="11">
    <source>
        <dbReference type="ARBA" id="ARBA00023027"/>
    </source>
</evidence>
<evidence type="ECO:0000256" key="4">
    <source>
        <dbReference type="ARBA" id="ARBA00008785"/>
    </source>
</evidence>
<dbReference type="STRING" id="1441469.A0A225AN66"/>
<evidence type="ECO:0000259" key="18">
    <source>
        <dbReference type="PROSITE" id="PS50850"/>
    </source>
</evidence>
<comment type="caution">
    <text evidence="19">The sequence shown here is derived from an EMBL/GenBank/DDBJ whole genome shotgun (WGS) entry which is preliminary data.</text>
</comment>
<feature type="transmembrane region" description="Helical" evidence="16">
    <location>
        <begin position="403"/>
        <end position="423"/>
    </location>
</feature>
<dbReference type="Gene3D" id="3.40.50.720">
    <property type="entry name" value="NAD(P)-binding Rossmann-like Domain"/>
    <property type="match status" value="1"/>
</dbReference>
<dbReference type="GO" id="GO:0022857">
    <property type="term" value="F:transmembrane transporter activity"/>
    <property type="evidence" value="ECO:0007669"/>
    <property type="project" value="InterPro"/>
</dbReference>
<keyword evidence="7 16" id="KW-0812">Transmembrane</keyword>
<dbReference type="InterPro" id="IPR046346">
    <property type="entry name" value="Aminoacid_DH-like_N_sf"/>
</dbReference>
<dbReference type="SUPFAM" id="SSF103473">
    <property type="entry name" value="MFS general substrate transporter"/>
    <property type="match status" value="1"/>
</dbReference>
<feature type="transmembrane region" description="Helical" evidence="16">
    <location>
        <begin position="332"/>
        <end position="351"/>
    </location>
</feature>
<dbReference type="SMART" id="SM00919">
    <property type="entry name" value="Malic_M"/>
    <property type="match status" value="1"/>
</dbReference>
<evidence type="ECO:0000256" key="12">
    <source>
        <dbReference type="ARBA" id="ARBA00023136"/>
    </source>
</evidence>
<dbReference type="InterPro" id="IPR012301">
    <property type="entry name" value="Malic_N_dom"/>
</dbReference>
<dbReference type="OrthoDB" id="5365701at2759"/>
<dbReference type="InterPro" id="IPR003663">
    <property type="entry name" value="Sugar/inositol_transpt"/>
</dbReference>
<dbReference type="PANTHER" id="PTHR23406:SF34">
    <property type="entry name" value="NAD-DEPENDENT MALIC ENZYME, MITOCHONDRIAL"/>
    <property type="match status" value="1"/>
</dbReference>
<dbReference type="GO" id="GO:0005829">
    <property type="term" value="C:cytosol"/>
    <property type="evidence" value="ECO:0007669"/>
    <property type="project" value="TreeGrafter"/>
</dbReference>
<keyword evidence="11" id="KW-0520">NAD</keyword>
<evidence type="ECO:0000256" key="13">
    <source>
        <dbReference type="ARBA" id="ARBA00050168"/>
    </source>
</evidence>
<dbReference type="GO" id="GO:0004471">
    <property type="term" value="F:malate dehydrogenase (decarboxylating) (NAD+) activity"/>
    <property type="evidence" value="ECO:0007669"/>
    <property type="project" value="TreeGrafter"/>
</dbReference>
<dbReference type="GO" id="GO:0051287">
    <property type="term" value="F:NAD binding"/>
    <property type="evidence" value="ECO:0007669"/>
    <property type="project" value="InterPro"/>
</dbReference>
<protein>
    <recommendedName>
        <fullName evidence="15">Malic enzyme</fullName>
    </recommendedName>
</protein>
<dbReference type="PROSITE" id="PS00331">
    <property type="entry name" value="MALIC_ENZYMES"/>
    <property type="match status" value="1"/>
</dbReference>
<keyword evidence="20" id="KW-1185">Reference proteome</keyword>
<dbReference type="Pfam" id="PF03949">
    <property type="entry name" value="Malic_M"/>
    <property type="match status" value="1"/>
</dbReference>
<comment type="cofactor">
    <cofactor evidence="2">
        <name>Mg(2+)</name>
        <dbReference type="ChEBI" id="CHEBI:18420"/>
    </cofactor>
</comment>
<dbReference type="Pfam" id="PF00083">
    <property type="entry name" value="Sugar_tr"/>
    <property type="match status" value="1"/>
</dbReference>
<evidence type="ECO:0000256" key="8">
    <source>
        <dbReference type="ARBA" id="ARBA00022723"/>
    </source>
</evidence>
<feature type="domain" description="Major facilitator superfamily (MFS) profile" evidence="18">
    <location>
        <begin position="16"/>
        <end position="457"/>
    </location>
</feature>
<dbReference type="GO" id="GO:0006108">
    <property type="term" value="P:malate metabolic process"/>
    <property type="evidence" value="ECO:0007669"/>
    <property type="project" value="TreeGrafter"/>
</dbReference>
<evidence type="ECO:0000313" key="20">
    <source>
        <dbReference type="Proteomes" id="UP000214365"/>
    </source>
</evidence>
<dbReference type="SUPFAM" id="SSF53223">
    <property type="entry name" value="Aminoacid dehydrogenase-like, N-terminal domain"/>
    <property type="match status" value="1"/>
</dbReference>
<evidence type="ECO:0000256" key="1">
    <source>
        <dbReference type="ARBA" id="ARBA00001936"/>
    </source>
</evidence>
<evidence type="ECO:0000256" key="14">
    <source>
        <dbReference type="ARBA" id="ARBA00052591"/>
    </source>
</evidence>
<dbReference type="FunFam" id="3.40.50.10380:FF:000001">
    <property type="entry name" value="NAD-dependent malic enzyme"/>
    <property type="match status" value="1"/>
</dbReference>
<dbReference type="RefSeq" id="XP_020118849.1">
    <property type="nucleotide sequence ID" value="XM_020268542.1"/>
</dbReference>
<dbReference type="Gene3D" id="1.20.1250.20">
    <property type="entry name" value="MFS general substrate transporter like domains"/>
    <property type="match status" value="1"/>
</dbReference>
<comment type="catalytic activity">
    <reaction evidence="13">
        <text>oxaloacetate + H(+) = pyruvate + CO2</text>
        <dbReference type="Rhea" id="RHEA:15641"/>
        <dbReference type="ChEBI" id="CHEBI:15361"/>
        <dbReference type="ChEBI" id="CHEBI:15378"/>
        <dbReference type="ChEBI" id="CHEBI:16452"/>
        <dbReference type="ChEBI" id="CHEBI:16526"/>
        <dbReference type="EC" id="1.1.1.38"/>
    </reaction>
</comment>
<evidence type="ECO:0000256" key="15">
    <source>
        <dbReference type="RuleBase" id="RU003426"/>
    </source>
</evidence>
<keyword evidence="17" id="KW-0732">Signal</keyword>
<reference evidence="19 20" key="1">
    <citation type="submission" date="2015-06" db="EMBL/GenBank/DDBJ databases">
        <title>Talaromyces atroroseus IBT 11181 draft genome.</title>
        <authorList>
            <person name="Rasmussen K.B."/>
            <person name="Rasmussen S."/>
            <person name="Petersen B."/>
            <person name="Sicheritz-Ponten T."/>
            <person name="Mortensen U.H."/>
            <person name="Thrane U."/>
        </authorList>
    </citation>
    <scope>NUCLEOTIDE SEQUENCE [LARGE SCALE GENOMIC DNA]</scope>
    <source>
        <strain evidence="19 20">IBT 11181</strain>
    </source>
</reference>
<evidence type="ECO:0000256" key="6">
    <source>
        <dbReference type="ARBA" id="ARBA00022448"/>
    </source>
</evidence>
<evidence type="ECO:0000256" key="16">
    <source>
        <dbReference type="SAM" id="Phobius"/>
    </source>
</evidence>
<dbReference type="InterPro" id="IPR005828">
    <property type="entry name" value="MFS_sugar_transport-like"/>
</dbReference>
<feature type="transmembrane region" description="Helical" evidence="16">
    <location>
        <begin position="304"/>
        <end position="325"/>
    </location>
</feature>
<dbReference type="InterPro" id="IPR015884">
    <property type="entry name" value="Malic_enzyme_CS"/>
</dbReference>
<organism evidence="19 20">
    <name type="scientific">Talaromyces atroroseus</name>
    <dbReference type="NCBI Taxonomy" id="1441469"/>
    <lineage>
        <taxon>Eukaryota</taxon>
        <taxon>Fungi</taxon>
        <taxon>Dikarya</taxon>
        <taxon>Ascomycota</taxon>
        <taxon>Pezizomycotina</taxon>
        <taxon>Eurotiomycetes</taxon>
        <taxon>Eurotiomycetidae</taxon>
        <taxon>Eurotiales</taxon>
        <taxon>Trichocomaceae</taxon>
        <taxon>Talaromyces</taxon>
        <taxon>Talaromyces sect. Trachyspermi</taxon>
    </lineage>
</organism>
<evidence type="ECO:0000256" key="10">
    <source>
        <dbReference type="ARBA" id="ARBA00023002"/>
    </source>
</evidence>
<proteinExistence type="inferred from homology"/>
<dbReference type="InterPro" id="IPR037062">
    <property type="entry name" value="Malic_N_dom_sf"/>
</dbReference>
<keyword evidence="10 15" id="KW-0560">Oxidoreductase</keyword>
<dbReference type="NCBIfam" id="TIGR00879">
    <property type="entry name" value="SP"/>
    <property type="match status" value="1"/>
</dbReference>
<evidence type="ECO:0000256" key="3">
    <source>
        <dbReference type="ARBA" id="ARBA00004141"/>
    </source>
</evidence>
<dbReference type="Proteomes" id="UP000214365">
    <property type="component" value="Unassembled WGS sequence"/>
</dbReference>
<dbReference type="EMBL" id="LFMY01000009">
    <property type="protein sequence ID" value="OKL58728.1"/>
    <property type="molecule type" value="Genomic_DNA"/>
</dbReference>
<evidence type="ECO:0000313" key="19">
    <source>
        <dbReference type="EMBL" id="OKL58728.1"/>
    </source>
</evidence>
<dbReference type="GO" id="GO:0046872">
    <property type="term" value="F:metal ion binding"/>
    <property type="evidence" value="ECO:0007669"/>
    <property type="project" value="UniProtKB-KW"/>
</dbReference>
<dbReference type="PRINTS" id="PR00072">
    <property type="entry name" value="MALOXRDTASE"/>
</dbReference>
<evidence type="ECO:0000256" key="7">
    <source>
        <dbReference type="ARBA" id="ARBA00022692"/>
    </source>
</evidence>
<dbReference type="PROSITE" id="PS50850">
    <property type="entry name" value="MFS"/>
    <property type="match status" value="1"/>
</dbReference>
<dbReference type="AlphaFoldDB" id="A0A225AN66"/>
<gene>
    <name evidence="19" type="ORF">UA08_06241</name>
</gene>
<feature type="transmembrane region" description="Helical" evidence="16">
    <location>
        <begin position="151"/>
        <end position="171"/>
    </location>
</feature>
<evidence type="ECO:0000256" key="5">
    <source>
        <dbReference type="ARBA" id="ARBA00010992"/>
    </source>
</evidence>
<comment type="cofactor">
    <cofactor evidence="1">
        <name>Mn(2+)</name>
        <dbReference type="ChEBI" id="CHEBI:29035"/>
    </cofactor>
</comment>
<dbReference type="InterPro" id="IPR001891">
    <property type="entry name" value="Malic_OxRdtase"/>
</dbReference>
<sequence>MFSSISDHFNGTLALSCALIMLSQLSYGFDNQAFATTQSMAAFTKQFGEYNAKTKTYAIPTYFLSLLNSLNYIGFAIGLVIGSLISKRYGRRVCMRSMSCYALVSATITVTSETRGQILAARILNYIYIGMELSVVPVFQSEIVPGPVRGFIVGTYQLSVTFGGLIINAICRGTSTIQGNSSWRIPFGLFYIIPFIILCSIWFIPESPRWLLTKDRVEDARASLRRLRRASISDDEIDAEIHELRAALAAEVEQGAFSELFQGVNLKRTAIVVGINFFQQATGQAFASQYGAVFVKSLGTINPYNFTVISSSIATVMCLGGILLNDKIGRRVLLITGAIVQVAALFTMGGLGTRDPVTRELSIGIVSMLVIFTSGFSIGWAPLTYVVSTELPALRLRDHSQRVGALTNIVMNFTVTFTVPYLIDAGYADLESKVGFIFGSIAVCAALFTYFCVPDCQRKSLEEVDRLFNEGVSVRKFKSTTLEAEAVDEKVVTKIRRHAIPKLETSNFIFSLQDVQPFRVQVRGPPPLNLEAAGMRPSVQGHALLRDSYYNKGSAFPKDERHAFGLHGLLPPSVQTLEEQVKRAYQQYSGQADDLGKNTFMASMKAQNEVLYYRLIQDHLKEMFGIIYTPTEGDAIQNYSRVFRKPEGCFLNIHDVDRIEHDLKQFTDNGTNEDIDYIVVSDGEEILGIGDQGVGAVLISVAKLVLTTLCAGIHPARQLPVVLDCGTDNEELLKDDMYLGLRHERVRGEEYDQFVDRFVTSARKVFPNAYIHFEDFGIKNARRLLEKYRPQIACFNDDVQGTGCVTLAALMAGLHVSKVTLSEVRVVIFGPGTAGTGIADQIRDAIATESSRSKEEAAKQIWCIDKPGLLLKSQHDKLTPAQIPYAKEDAEWKDANQAADLYHVIQRVRPHVLIGTSTKPKAFSEEIIREMAKHVERPIVFPLSNPTRLHEAQPKDINDWTEGRALIATGSPFPPVEYNGVKYEIGDYRIDVYVLLQAECNNSTCFPGIGLGAVLSRSRLLSDKMLVAAVKALAAQSPALQDANKPLLPDVEDVREISVHIAKAVIKAGVAEGLAQEEGIPDDDAGLEAWIRAQMWDAVYRPLAKSAY</sequence>
<comment type="similarity">
    <text evidence="4 15">Belongs to the malic enzymes family.</text>
</comment>
<comment type="similarity">
    <text evidence="5">Belongs to the major facilitator superfamily. Sugar transporter (TC 2.A.1.1) family.</text>
</comment>
<feature type="transmembrane region" description="Helical" evidence="16">
    <location>
        <begin position="123"/>
        <end position="139"/>
    </location>
</feature>
<dbReference type="Gene3D" id="3.40.50.10380">
    <property type="entry name" value="Malic enzyme, N-terminal domain"/>
    <property type="match status" value="1"/>
</dbReference>
<dbReference type="Pfam" id="PF00390">
    <property type="entry name" value="malic"/>
    <property type="match status" value="1"/>
</dbReference>
<comment type="catalytic activity">
    <reaction evidence="14">
        <text>(S)-malate + NAD(+) = pyruvate + CO2 + NADH</text>
        <dbReference type="Rhea" id="RHEA:12653"/>
        <dbReference type="ChEBI" id="CHEBI:15361"/>
        <dbReference type="ChEBI" id="CHEBI:15589"/>
        <dbReference type="ChEBI" id="CHEBI:16526"/>
        <dbReference type="ChEBI" id="CHEBI:57540"/>
        <dbReference type="ChEBI" id="CHEBI:57945"/>
        <dbReference type="EC" id="1.1.1.38"/>
    </reaction>
</comment>
<keyword evidence="8 15" id="KW-0479">Metal-binding</keyword>
<dbReference type="FunFam" id="3.40.50.720:FF:000055">
    <property type="entry name" value="NAD-dependent malic enzyme"/>
    <property type="match status" value="1"/>
</dbReference>
<dbReference type="FunFam" id="1.20.1250.20:FF:000078">
    <property type="entry name" value="MFS maltose transporter, putative"/>
    <property type="match status" value="1"/>
</dbReference>
<evidence type="ECO:0000256" key="17">
    <source>
        <dbReference type="SAM" id="SignalP"/>
    </source>
</evidence>
<keyword evidence="6" id="KW-0813">Transport</keyword>
<dbReference type="GO" id="GO:0016020">
    <property type="term" value="C:membrane"/>
    <property type="evidence" value="ECO:0007669"/>
    <property type="project" value="UniProtKB-SubCell"/>
</dbReference>
<dbReference type="SMART" id="SM01274">
    <property type="entry name" value="malic"/>
    <property type="match status" value="1"/>
</dbReference>
<dbReference type="SUPFAM" id="SSF51735">
    <property type="entry name" value="NAD(P)-binding Rossmann-fold domains"/>
    <property type="match status" value="1"/>
</dbReference>
<accession>A0A225AN66</accession>
<dbReference type="InterPro" id="IPR036291">
    <property type="entry name" value="NAD(P)-bd_dom_sf"/>
</dbReference>
<feature type="chain" id="PRO_5011968349" description="Malic enzyme" evidence="17">
    <location>
        <begin position="29"/>
        <end position="1108"/>
    </location>
</feature>